<reference evidence="2 3" key="1">
    <citation type="submission" date="2020-04" db="EMBL/GenBank/DDBJ databases">
        <title>Perkinsus chesapeaki whole genome sequence.</title>
        <authorList>
            <person name="Bogema D.R."/>
        </authorList>
    </citation>
    <scope>NUCLEOTIDE SEQUENCE [LARGE SCALE GENOMIC DNA]</scope>
    <source>
        <strain evidence="2">ATCC PRA-425</strain>
    </source>
</reference>
<evidence type="ECO:0000313" key="2">
    <source>
        <dbReference type="EMBL" id="KAF4665764.1"/>
    </source>
</evidence>
<feature type="compositionally biased region" description="Basic and acidic residues" evidence="1">
    <location>
        <begin position="485"/>
        <end position="495"/>
    </location>
</feature>
<dbReference type="PANTHER" id="PTHR38150:SF1">
    <property type="entry name" value="PFU DOMAIN-CONTAINING PROTEIN"/>
    <property type="match status" value="1"/>
</dbReference>
<evidence type="ECO:0000256" key="1">
    <source>
        <dbReference type="SAM" id="MobiDB-lite"/>
    </source>
</evidence>
<gene>
    <name evidence="2" type="ORF">FOL47_004442</name>
</gene>
<organism evidence="2 3">
    <name type="scientific">Perkinsus chesapeaki</name>
    <name type="common">Clam parasite</name>
    <name type="synonym">Perkinsus andrewsi</name>
    <dbReference type="NCBI Taxonomy" id="330153"/>
    <lineage>
        <taxon>Eukaryota</taxon>
        <taxon>Sar</taxon>
        <taxon>Alveolata</taxon>
        <taxon>Perkinsozoa</taxon>
        <taxon>Perkinsea</taxon>
        <taxon>Perkinsida</taxon>
        <taxon>Perkinsidae</taxon>
        <taxon>Perkinsus</taxon>
    </lineage>
</organism>
<evidence type="ECO:0000313" key="3">
    <source>
        <dbReference type="Proteomes" id="UP000591131"/>
    </source>
</evidence>
<keyword evidence="3" id="KW-1185">Reference proteome</keyword>
<feature type="region of interest" description="Disordered" evidence="1">
    <location>
        <begin position="431"/>
        <end position="454"/>
    </location>
</feature>
<feature type="region of interest" description="Disordered" evidence="1">
    <location>
        <begin position="347"/>
        <end position="366"/>
    </location>
</feature>
<dbReference type="EMBL" id="JAAPAO010000252">
    <property type="protein sequence ID" value="KAF4665764.1"/>
    <property type="molecule type" value="Genomic_DNA"/>
</dbReference>
<protein>
    <submittedName>
        <fullName evidence="2">Uncharacterized protein</fullName>
    </submittedName>
</protein>
<feature type="region of interest" description="Disordered" evidence="1">
    <location>
        <begin position="485"/>
        <end position="520"/>
    </location>
</feature>
<name>A0A7J6M2N8_PERCH</name>
<comment type="caution">
    <text evidence="2">The sequence shown here is derived from an EMBL/GenBank/DDBJ whole genome shotgun (WGS) entry which is preliminary data.</text>
</comment>
<feature type="region of interest" description="Disordered" evidence="1">
    <location>
        <begin position="1"/>
        <end position="25"/>
    </location>
</feature>
<accession>A0A7J6M2N8</accession>
<feature type="region of interest" description="Disordered" evidence="1">
    <location>
        <begin position="159"/>
        <end position="182"/>
    </location>
</feature>
<dbReference type="Proteomes" id="UP000591131">
    <property type="component" value="Unassembled WGS sequence"/>
</dbReference>
<dbReference type="OrthoDB" id="10369907at2759"/>
<sequence length="576" mass="65223">MVEPALEVASTASEKADSQNASSTTVQSKVAPLARLLKRASRSILEKFLFSPALDFGLKAETSTRDFVIRMEANRRRLKAELDAEELRECTFTPRLTISLIRSSRPSVEKKDREQRLATVAEEMNKDLNLKICRRSAELAKTRGNQPVYERLYAGEKTIKITEPSQLPPPPPNDGKKGRRRSTTLYNEAALRESRRGEAAAKLEASIVEQTSHGAKLSRGSQRVYRSFLRRRLQTILSSISGLGDDITFHDFVRFLVAFGLEDELGEGEPQARPNLATRLWTLVKLPKEDISTRSRTVEVLLRLLGGYTDRDPLPNSNQSSDFSLKEFRKEMRKRLPPGCHPKDLFDSSSCSSAKRGDLHSDSTETTTPIILDSSKKMADLVNEELKRAYGVTDHAELMILRKTLARDRLLMKAEEAAETSMRDCTFQPHLASSRKQKVANDSSRTPASHWLNESHGPHAYGRFEELYADGRSREERYVRRAEAAAQEGRRREAAECSFKPDTAATRESKKLASPGKDKLRALPRGCEAAADRMRMARKQRLNLERWRTVRSQEYRPVFDEADPISQRKGPEMQLH</sequence>
<dbReference type="AlphaFoldDB" id="A0A7J6M2N8"/>
<dbReference type="PANTHER" id="PTHR38150">
    <property type="entry name" value="EF-HAND DOMAIN-CONTAINING PROTEIN"/>
    <property type="match status" value="1"/>
</dbReference>
<proteinExistence type="predicted"/>
<feature type="compositionally biased region" description="Polar residues" evidence="1">
    <location>
        <begin position="10"/>
        <end position="25"/>
    </location>
</feature>
<feature type="compositionally biased region" description="Basic and acidic residues" evidence="1">
    <location>
        <begin position="505"/>
        <end position="520"/>
    </location>
</feature>